<reference evidence="1 2" key="1">
    <citation type="journal article" date="2022" name="Int. J. Syst. Evol. Microbiol.">
        <title>Miniphocaeibacter halophilus sp. nov., an ammonium-tolerant acetate-producing bacterium isolated from a biogas system.</title>
        <authorList>
            <person name="Schnurer A."/>
            <person name="Singh A."/>
            <person name="Bi S."/>
            <person name="Qiao W."/>
            <person name="Westerholm M."/>
        </authorList>
    </citation>
    <scope>NUCLEOTIDE SEQUENCE [LARGE SCALE GENOMIC DNA]</scope>
    <source>
        <strain evidence="1 2">AMB_01</strain>
    </source>
</reference>
<proteinExistence type="predicted"/>
<dbReference type="EMBL" id="CP066744">
    <property type="protein sequence ID" value="QQK07764.1"/>
    <property type="molecule type" value="Genomic_DNA"/>
</dbReference>
<keyword evidence="1" id="KW-0548">Nucleotidyltransferase</keyword>
<sequence length="64" mass="7165">MINPSFKELEKISNSRYAICVMASKRARKIIDGAEVLIKTKDKNPVTIAIEEIMEGKVTEVKGE</sequence>
<keyword evidence="1" id="KW-0804">Transcription</keyword>
<evidence type="ECO:0000313" key="2">
    <source>
        <dbReference type="Proteomes" id="UP000595814"/>
    </source>
</evidence>
<keyword evidence="2" id="KW-1185">Reference proteome</keyword>
<evidence type="ECO:0000313" key="1">
    <source>
        <dbReference type="EMBL" id="QQK07764.1"/>
    </source>
</evidence>
<dbReference type="Proteomes" id="UP000595814">
    <property type="component" value="Chromosome"/>
</dbReference>
<keyword evidence="1" id="KW-0240">DNA-directed RNA polymerase</keyword>
<keyword evidence="1" id="KW-0808">Transferase</keyword>
<organism evidence="1 2">
    <name type="scientific">Miniphocaeibacter halophilus</name>
    <dbReference type="NCBI Taxonomy" id="2931922"/>
    <lineage>
        <taxon>Bacteria</taxon>
        <taxon>Bacillati</taxon>
        <taxon>Bacillota</taxon>
        <taxon>Tissierellia</taxon>
        <taxon>Tissierellales</taxon>
        <taxon>Peptoniphilaceae</taxon>
        <taxon>Miniphocaeibacter</taxon>
    </lineage>
</organism>
<name>A0AC61MQ88_9FIRM</name>
<gene>
    <name evidence="1" type="ORF">JFY71_10840</name>
</gene>
<dbReference type="EC" id="2.7.7.6" evidence="1"/>
<protein>
    <submittedName>
        <fullName evidence="1">DNA-directed RNA polymerase subunit omega</fullName>
        <ecNumber evidence="1">2.7.7.6</ecNumber>
    </submittedName>
</protein>
<accession>A0AC61MQ88</accession>